<feature type="domain" description="SCP" evidence="2">
    <location>
        <begin position="37"/>
        <end position="169"/>
    </location>
</feature>
<feature type="signal peptide" evidence="1">
    <location>
        <begin position="1"/>
        <end position="22"/>
    </location>
</feature>
<dbReference type="Gene3D" id="3.40.33.10">
    <property type="entry name" value="CAP"/>
    <property type="match status" value="1"/>
</dbReference>
<evidence type="ECO:0000313" key="4">
    <source>
        <dbReference type="Proteomes" id="UP000297245"/>
    </source>
</evidence>
<protein>
    <submittedName>
        <fullName evidence="3">PR-1-like protein</fullName>
    </submittedName>
</protein>
<dbReference type="SMART" id="SM00198">
    <property type="entry name" value="SCP"/>
    <property type="match status" value="1"/>
</dbReference>
<feature type="chain" id="PRO_5020623702" evidence="1">
    <location>
        <begin position="23"/>
        <end position="177"/>
    </location>
</feature>
<evidence type="ECO:0000259" key="2">
    <source>
        <dbReference type="SMART" id="SM00198"/>
    </source>
</evidence>
<keyword evidence="1" id="KW-0732">Signal</keyword>
<evidence type="ECO:0000256" key="1">
    <source>
        <dbReference type="SAM" id="SignalP"/>
    </source>
</evidence>
<dbReference type="PRINTS" id="PR00837">
    <property type="entry name" value="V5TPXLIKE"/>
</dbReference>
<name>A0A4V4HG63_DENBC</name>
<evidence type="ECO:0000313" key="3">
    <source>
        <dbReference type="EMBL" id="THU97655.1"/>
    </source>
</evidence>
<dbReference type="InterPro" id="IPR014044">
    <property type="entry name" value="CAP_dom"/>
</dbReference>
<dbReference type="InterPro" id="IPR035940">
    <property type="entry name" value="CAP_sf"/>
</dbReference>
<dbReference type="AlphaFoldDB" id="A0A4V4HG63"/>
<dbReference type="OrthoDB" id="337038at2759"/>
<dbReference type="PANTHER" id="PTHR10334">
    <property type="entry name" value="CYSTEINE-RICH SECRETORY PROTEIN-RELATED"/>
    <property type="match status" value="1"/>
</dbReference>
<dbReference type="Pfam" id="PF00188">
    <property type="entry name" value="CAP"/>
    <property type="match status" value="1"/>
</dbReference>
<proteinExistence type="predicted"/>
<accession>A0A4V4HG63</accession>
<dbReference type="InterPro" id="IPR001283">
    <property type="entry name" value="CRISP-related"/>
</dbReference>
<sequence length="177" mass="19377">MVSFRSAFTTVLSFALTVGVYPASIKPLVPQRRATEDEKAQFLQIHNDLRAQHGADPLTWNDTLADAAQTWADRCVFEHSGGQLGPYGENLAAGAGGGYDLESAMNSWSVEASDYQASNPQPSHFTQMVWKDSTQLGCAVHSPCSDIFPGFDNALYYVCEYYPQGNVIGRFDDNVQA</sequence>
<reference evidence="3 4" key="1">
    <citation type="journal article" date="2019" name="Nat. Ecol. Evol.">
        <title>Megaphylogeny resolves global patterns of mushroom evolution.</title>
        <authorList>
            <person name="Varga T."/>
            <person name="Krizsan K."/>
            <person name="Foldi C."/>
            <person name="Dima B."/>
            <person name="Sanchez-Garcia M."/>
            <person name="Sanchez-Ramirez S."/>
            <person name="Szollosi G.J."/>
            <person name="Szarkandi J.G."/>
            <person name="Papp V."/>
            <person name="Albert L."/>
            <person name="Andreopoulos W."/>
            <person name="Angelini C."/>
            <person name="Antonin V."/>
            <person name="Barry K.W."/>
            <person name="Bougher N.L."/>
            <person name="Buchanan P."/>
            <person name="Buyck B."/>
            <person name="Bense V."/>
            <person name="Catcheside P."/>
            <person name="Chovatia M."/>
            <person name="Cooper J."/>
            <person name="Damon W."/>
            <person name="Desjardin D."/>
            <person name="Finy P."/>
            <person name="Geml J."/>
            <person name="Haridas S."/>
            <person name="Hughes K."/>
            <person name="Justo A."/>
            <person name="Karasinski D."/>
            <person name="Kautmanova I."/>
            <person name="Kiss B."/>
            <person name="Kocsube S."/>
            <person name="Kotiranta H."/>
            <person name="LaButti K.M."/>
            <person name="Lechner B.E."/>
            <person name="Liimatainen K."/>
            <person name="Lipzen A."/>
            <person name="Lukacs Z."/>
            <person name="Mihaltcheva S."/>
            <person name="Morgado L.N."/>
            <person name="Niskanen T."/>
            <person name="Noordeloos M.E."/>
            <person name="Ohm R.A."/>
            <person name="Ortiz-Santana B."/>
            <person name="Ovrebo C."/>
            <person name="Racz N."/>
            <person name="Riley R."/>
            <person name="Savchenko A."/>
            <person name="Shiryaev A."/>
            <person name="Soop K."/>
            <person name="Spirin V."/>
            <person name="Szebenyi C."/>
            <person name="Tomsovsky M."/>
            <person name="Tulloss R.E."/>
            <person name="Uehling J."/>
            <person name="Grigoriev I.V."/>
            <person name="Vagvolgyi C."/>
            <person name="Papp T."/>
            <person name="Martin F.M."/>
            <person name="Miettinen O."/>
            <person name="Hibbett D.S."/>
            <person name="Nagy L.G."/>
        </authorList>
    </citation>
    <scope>NUCLEOTIDE SEQUENCE [LARGE SCALE GENOMIC DNA]</scope>
    <source>
        <strain evidence="3 4">CBS 962.96</strain>
    </source>
</reference>
<organism evidence="3 4">
    <name type="scientific">Dendrothele bispora (strain CBS 962.96)</name>
    <dbReference type="NCBI Taxonomy" id="1314807"/>
    <lineage>
        <taxon>Eukaryota</taxon>
        <taxon>Fungi</taxon>
        <taxon>Dikarya</taxon>
        <taxon>Basidiomycota</taxon>
        <taxon>Agaricomycotina</taxon>
        <taxon>Agaricomycetes</taxon>
        <taxon>Agaricomycetidae</taxon>
        <taxon>Agaricales</taxon>
        <taxon>Agaricales incertae sedis</taxon>
        <taxon>Dendrothele</taxon>
    </lineage>
</organism>
<dbReference type="Proteomes" id="UP000297245">
    <property type="component" value="Unassembled WGS sequence"/>
</dbReference>
<keyword evidence="4" id="KW-1185">Reference proteome</keyword>
<dbReference type="SUPFAM" id="SSF55797">
    <property type="entry name" value="PR-1-like"/>
    <property type="match status" value="1"/>
</dbReference>
<gene>
    <name evidence="3" type="ORF">K435DRAFT_828630</name>
</gene>
<dbReference type="EMBL" id="ML179151">
    <property type="protein sequence ID" value="THU97655.1"/>
    <property type="molecule type" value="Genomic_DNA"/>
</dbReference>